<keyword evidence="1" id="KW-0378">Hydrolase</keyword>
<dbReference type="AlphaFoldDB" id="A0A7W2KBP0"/>
<dbReference type="Proteomes" id="UP000545074">
    <property type="component" value="Unassembled WGS sequence"/>
</dbReference>
<name>A0A7W2KBP0_9PSED</name>
<dbReference type="RefSeq" id="WP_182388652.1">
    <property type="nucleotide sequence ID" value="NZ_JACGCX010000001.1"/>
</dbReference>
<protein>
    <submittedName>
        <fullName evidence="1">HNH endonuclease</fullName>
    </submittedName>
</protein>
<keyword evidence="1" id="KW-0255">Endonuclease</keyword>
<dbReference type="EMBL" id="JACGCX010000001">
    <property type="protein sequence ID" value="MBA6095583.1"/>
    <property type="molecule type" value="Genomic_DNA"/>
</dbReference>
<evidence type="ECO:0000313" key="2">
    <source>
        <dbReference type="Proteomes" id="UP000545074"/>
    </source>
</evidence>
<gene>
    <name evidence="1" type="ORF">H4C80_00270</name>
</gene>
<dbReference type="GO" id="GO:0004519">
    <property type="term" value="F:endonuclease activity"/>
    <property type="evidence" value="ECO:0007669"/>
    <property type="project" value="UniProtKB-KW"/>
</dbReference>
<sequence>MGRVKIPSAVKHALRSEVGFGCPVRGCGNPYLEYHHFDPPYREKAHNDPNGMIALCAHHHDKADGGVFTVDQLREMKCDRANAESVKGSLDWLRRNMVALVGGSFYYETPRVVVIDDVEVVSVRRDEEGYLRLSVNLLSLEADERICIDMNSWSGIGEPIDLRCPPQGKELEVSYENGDYIYLRFSEFSCPGDAYEKYRNKGFLDEKNVAYPITVLEVNLRIGGANIVLTPQASKFDWITLSPSTVIRCGTGIKVSLGLPWKNLKK</sequence>
<accession>A0A7W2KBP0</accession>
<comment type="caution">
    <text evidence="1">The sequence shown here is derived from an EMBL/GenBank/DDBJ whole genome shotgun (WGS) entry which is preliminary data.</text>
</comment>
<keyword evidence="1" id="KW-0540">Nuclease</keyword>
<evidence type="ECO:0000313" key="1">
    <source>
        <dbReference type="EMBL" id="MBA6095583.1"/>
    </source>
</evidence>
<organism evidence="1 2">
    <name type="scientific">Pseudomonas juntendi</name>
    <dbReference type="NCBI Taxonomy" id="2666183"/>
    <lineage>
        <taxon>Bacteria</taxon>
        <taxon>Pseudomonadati</taxon>
        <taxon>Pseudomonadota</taxon>
        <taxon>Gammaproteobacteria</taxon>
        <taxon>Pseudomonadales</taxon>
        <taxon>Pseudomonadaceae</taxon>
        <taxon>Pseudomonas</taxon>
    </lineage>
</organism>
<proteinExistence type="predicted"/>
<reference evidence="1 2" key="1">
    <citation type="submission" date="2020-07" db="EMBL/GenBank/DDBJ databases">
        <title>Diversity of carbapenemase encoding genes among Pseudomonas putida group clinical isolates in a tertiary Brazilian hospital.</title>
        <authorList>
            <person name="Alberto-Lei F."/>
            <person name="Nodari C.S."/>
            <person name="Streling A.P."/>
            <person name="Paulino J.T."/>
            <person name="Bessa-Neto F.O."/>
            <person name="Cayo R."/>
            <person name="Gales A.C."/>
        </authorList>
    </citation>
    <scope>NUCLEOTIDE SEQUENCE [LARGE SCALE GENOMIC DNA]</scope>
    <source>
        <strain evidence="1 2">12815</strain>
    </source>
</reference>